<dbReference type="SUPFAM" id="SSF54862">
    <property type="entry name" value="4Fe-4S ferredoxins"/>
    <property type="match status" value="1"/>
</dbReference>
<name>A0AAU7ATC2_9ACTN</name>
<sequence>MRKDAIFIGIEVKDEFTSDPALGAKLNEVCPVNIYKGTPDGVDIVDDAIDECVLCGLCYDAAPDGAVAVLKLYEDGAPLR</sequence>
<dbReference type="Gene3D" id="3.30.70.20">
    <property type="match status" value="1"/>
</dbReference>
<dbReference type="InterPro" id="IPR017896">
    <property type="entry name" value="4Fe4S_Fe-S-bd"/>
</dbReference>
<accession>A0AAU7ATC2</accession>
<evidence type="ECO:0000313" key="2">
    <source>
        <dbReference type="EMBL" id="XAY04918.1"/>
    </source>
</evidence>
<proteinExistence type="predicted"/>
<dbReference type="RefSeq" id="WP_354701442.1">
    <property type="nucleotide sequence ID" value="NZ_CP114014.1"/>
</dbReference>
<reference evidence="2" key="1">
    <citation type="submission" date="2022-12" db="EMBL/GenBank/DDBJ databases">
        <title>Paraconexibacter alkalitolerans sp. nov. and Baekduia alba sp. nov., isolated from soil and emended description of the genera Paraconexibacter (Chun et al., 2020) and Baekduia (An et al., 2020).</title>
        <authorList>
            <person name="Vieira S."/>
            <person name="Huber K.J."/>
            <person name="Geppert A."/>
            <person name="Wolf J."/>
            <person name="Neumann-Schaal M."/>
            <person name="Muesken M."/>
            <person name="Overmann J."/>
        </authorList>
    </citation>
    <scope>NUCLEOTIDE SEQUENCE</scope>
    <source>
        <strain evidence="2">AEG42_29</strain>
    </source>
</reference>
<dbReference type="EMBL" id="CP114014">
    <property type="protein sequence ID" value="XAY04918.1"/>
    <property type="molecule type" value="Genomic_DNA"/>
</dbReference>
<dbReference type="PROSITE" id="PS51379">
    <property type="entry name" value="4FE4S_FER_2"/>
    <property type="match status" value="1"/>
</dbReference>
<evidence type="ECO:0000259" key="1">
    <source>
        <dbReference type="PROSITE" id="PS51379"/>
    </source>
</evidence>
<gene>
    <name evidence="2" type="ORF">DSM112329_01756</name>
</gene>
<protein>
    <recommendedName>
        <fullName evidence="1">4Fe-4S ferredoxin-type domain-containing protein</fullName>
    </recommendedName>
</protein>
<feature type="domain" description="4Fe-4S ferredoxin-type" evidence="1">
    <location>
        <begin position="41"/>
        <end position="72"/>
    </location>
</feature>
<organism evidence="2">
    <name type="scientific">Paraconexibacter sp. AEG42_29</name>
    <dbReference type="NCBI Taxonomy" id="2997339"/>
    <lineage>
        <taxon>Bacteria</taxon>
        <taxon>Bacillati</taxon>
        <taxon>Actinomycetota</taxon>
        <taxon>Thermoleophilia</taxon>
        <taxon>Solirubrobacterales</taxon>
        <taxon>Paraconexibacteraceae</taxon>
        <taxon>Paraconexibacter</taxon>
    </lineage>
</organism>
<dbReference type="AlphaFoldDB" id="A0AAU7ATC2"/>
<dbReference type="KEGG" id="parq:DSM112329_01756"/>